<organism evidence="1 2">
    <name type="scientific">Roseateles saccharophilus</name>
    <name type="common">Pseudomonas saccharophila</name>
    <dbReference type="NCBI Taxonomy" id="304"/>
    <lineage>
        <taxon>Bacteria</taxon>
        <taxon>Pseudomonadati</taxon>
        <taxon>Pseudomonadota</taxon>
        <taxon>Betaproteobacteria</taxon>
        <taxon>Burkholderiales</taxon>
        <taxon>Sphaerotilaceae</taxon>
        <taxon>Roseateles</taxon>
    </lineage>
</organism>
<name>A0ABU1YH04_ROSSA</name>
<protein>
    <submittedName>
        <fullName evidence="1">Uncharacterized protein</fullName>
    </submittedName>
</protein>
<accession>A0ABU1YH04</accession>
<keyword evidence="2" id="KW-1185">Reference proteome</keyword>
<gene>
    <name evidence="1" type="ORF">J2X20_000757</name>
</gene>
<reference evidence="1 2" key="1">
    <citation type="submission" date="2023-07" db="EMBL/GenBank/DDBJ databases">
        <title>Sorghum-associated microbial communities from plants grown in Nebraska, USA.</title>
        <authorList>
            <person name="Schachtman D."/>
        </authorList>
    </citation>
    <scope>NUCLEOTIDE SEQUENCE [LARGE SCALE GENOMIC DNA]</scope>
    <source>
        <strain evidence="1 2">BE314</strain>
    </source>
</reference>
<dbReference type="EMBL" id="JAVDXU010000001">
    <property type="protein sequence ID" value="MDR7268128.1"/>
    <property type="molecule type" value="Genomic_DNA"/>
</dbReference>
<dbReference type="Proteomes" id="UP001180453">
    <property type="component" value="Unassembled WGS sequence"/>
</dbReference>
<proteinExistence type="predicted"/>
<dbReference type="RefSeq" id="WP_310261077.1">
    <property type="nucleotide sequence ID" value="NZ_JAVDXU010000001.1"/>
</dbReference>
<sequence length="147" mass="15715">MSDPILFATIDQLLAEPALDPAKIGQLLGATLVRNPDADTGAVESWEAAPGKGGAYEAIDLRMPDPDIGDGAIFLSATLREDGGIDGTAIGAHYGLDFKTEIPSPRFRPGSVPVYLVYEKDWGSLSFGVTADAQRRLVRFVLSTRRP</sequence>
<evidence type="ECO:0000313" key="2">
    <source>
        <dbReference type="Proteomes" id="UP001180453"/>
    </source>
</evidence>
<comment type="caution">
    <text evidence="1">The sequence shown here is derived from an EMBL/GenBank/DDBJ whole genome shotgun (WGS) entry which is preliminary data.</text>
</comment>
<evidence type="ECO:0000313" key="1">
    <source>
        <dbReference type="EMBL" id="MDR7268128.1"/>
    </source>
</evidence>